<dbReference type="InterPro" id="IPR025062">
    <property type="entry name" value="DUF4003"/>
</dbReference>
<sequence>MRVELQEKLELLKDNYSDAKKEFKWDMAIFNHFIALSYASKGKRADTEKIKEIKTYIKDNTGFFSKFRGNSLSLMSLLLSFEEDYKTTFKEIEEMTIKLKENGIASYEYSPMIAYTFLKNSNKENMDENIQRARLFYEDMKDNHVFLTSKDDYVYAALLGCTDLDVKGTCDKIEYIYYKLHSIGYSRSNGLQTVSHILSLRDDYEFRVELFNQIVVKLKQLRVKVNSYNLASIAVVALIVDDYSEICNEILEVYEDIKNAKGYKYGVQAHIKTMFSSILVTSIYTDEKNKLMDISSGLTMQLIAVAQQQAMMAAASAAAASAAASSS</sequence>
<proteinExistence type="predicted"/>
<dbReference type="AlphaFoldDB" id="A0A1M6A2E1"/>
<evidence type="ECO:0000313" key="1">
    <source>
        <dbReference type="EMBL" id="SHI30630.1"/>
    </source>
</evidence>
<dbReference type="Pfam" id="PF13170">
    <property type="entry name" value="DUF4003"/>
    <property type="match status" value="1"/>
</dbReference>
<accession>A0A1M6A2E1</accession>
<reference evidence="1 2" key="1">
    <citation type="submission" date="2016-11" db="EMBL/GenBank/DDBJ databases">
        <authorList>
            <person name="Jaros S."/>
            <person name="Januszkiewicz K."/>
            <person name="Wedrychowicz H."/>
        </authorList>
    </citation>
    <scope>NUCLEOTIDE SEQUENCE [LARGE SCALE GENOMIC DNA]</scope>
    <source>
        <strain evidence="1 2">DSM 6191</strain>
    </source>
</reference>
<name>A0A1M6A2E1_9CLOT</name>
<dbReference type="RefSeq" id="WP_083553575.1">
    <property type="nucleotide sequence ID" value="NZ_FQXU01000012.1"/>
</dbReference>
<dbReference type="Proteomes" id="UP000184241">
    <property type="component" value="Unassembled WGS sequence"/>
</dbReference>
<evidence type="ECO:0000313" key="2">
    <source>
        <dbReference type="Proteomes" id="UP000184241"/>
    </source>
</evidence>
<gene>
    <name evidence="1" type="ORF">SAMN02745941_03588</name>
</gene>
<dbReference type="EMBL" id="FQXU01000012">
    <property type="protein sequence ID" value="SHI30630.1"/>
    <property type="molecule type" value="Genomic_DNA"/>
</dbReference>
<protein>
    <recommendedName>
        <fullName evidence="3">DUF4003 domain-containing protein</fullName>
    </recommendedName>
</protein>
<organism evidence="1 2">
    <name type="scientific">Clostridium intestinale DSM 6191</name>
    <dbReference type="NCBI Taxonomy" id="1121320"/>
    <lineage>
        <taxon>Bacteria</taxon>
        <taxon>Bacillati</taxon>
        <taxon>Bacillota</taxon>
        <taxon>Clostridia</taxon>
        <taxon>Eubacteriales</taxon>
        <taxon>Clostridiaceae</taxon>
        <taxon>Clostridium</taxon>
    </lineage>
</organism>
<evidence type="ECO:0008006" key="3">
    <source>
        <dbReference type="Google" id="ProtNLM"/>
    </source>
</evidence>